<dbReference type="EMBL" id="AVOT02010456">
    <property type="protein sequence ID" value="MBW0490197.1"/>
    <property type="molecule type" value="Genomic_DNA"/>
</dbReference>
<organism evidence="1 2">
    <name type="scientific">Austropuccinia psidii MF-1</name>
    <dbReference type="NCBI Taxonomy" id="1389203"/>
    <lineage>
        <taxon>Eukaryota</taxon>
        <taxon>Fungi</taxon>
        <taxon>Dikarya</taxon>
        <taxon>Basidiomycota</taxon>
        <taxon>Pucciniomycotina</taxon>
        <taxon>Pucciniomycetes</taxon>
        <taxon>Pucciniales</taxon>
        <taxon>Sphaerophragmiaceae</taxon>
        <taxon>Austropuccinia</taxon>
    </lineage>
</organism>
<dbReference type="OrthoDB" id="8026949at2759"/>
<accession>A0A9Q3H3Y3</accession>
<name>A0A9Q3H3Y3_9BASI</name>
<dbReference type="AlphaFoldDB" id="A0A9Q3H3Y3"/>
<sequence length="110" mass="12905">MAYVTKKKKTCHNCGSKDHYSNNFPKAKRKVYFIEQVPEEESPTENFESDSMGYAIREHSDDDQDPREEFLVEYQEKKQLEIQYIQLEAGMPQDTAEKTCVNIHKINQPS</sequence>
<protein>
    <submittedName>
        <fullName evidence="1">Uncharacterized protein</fullName>
    </submittedName>
</protein>
<keyword evidence="2" id="KW-1185">Reference proteome</keyword>
<evidence type="ECO:0000313" key="2">
    <source>
        <dbReference type="Proteomes" id="UP000765509"/>
    </source>
</evidence>
<evidence type="ECO:0000313" key="1">
    <source>
        <dbReference type="EMBL" id="MBW0490197.1"/>
    </source>
</evidence>
<comment type="caution">
    <text evidence="1">The sequence shown here is derived from an EMBL/GenBank/DDBJ whole genome shotgun (WGS) entry which is preliminary data.</text>
</comment>
<reference evidence="1" key="1">
    <citation type="submission" date="2021-03" db="EMBL/GenBank/DDBJ databases">
        <title>Draft genome sequence of rust myrtle Austropuccinia psidii MF-1, a brazilian biotype.</title>
        <authorList>
            <person name="Quecine M.C."/>
            <person name="Pachon D.M.R."/>
            <person name="Bonatelli M.L."/>
            <person name="Correr F.H."/>
            <person name="Franceschini L.M."/>
            <person name="Leite T.F."/>
            <person name="Margarido G.R.A."/>
            <person name="Almeida C.A."/>
            <person name="Ferrarezi J.A."/>
            <person name="Labate C.A."/>
        </authorList>
    </citation>
    <scope>NUCLEOTIDE SEQUENCE</scope>
    <source>
        <strain evidence="1">MF-1</strain>
    </source>
</reference>
<gene>
    <name evidence="1" type="ORF">O181_029912</name>
</gene>
<dbReference type="Proteomes" id="UP000765509">
    <property type="component" value="Unassembled WGS sequence"/>
</dbReference>
<proteinExistence type="predicted"/>